<dbReference type="RefSeq" id="WP_344789831.1">
    <property type="nucleotide sequence ID" value="NZ_BAABBV010000001.1"/>
</dbReference>
<accession>A0ABP7ZDA4</accession>
<gene>
    <name evidence="2" type="ORF">GCM10022286_01530</name>
</gene>
<feature type="transmembrane region" description="Helical" evidence="1">
    <location>
        <begin position="108"/>
        <end position="126"/>
    </location>
</feature>
<comment type="caution">
    <text evidence="2">The sequence shown here is derived from an EMBL/GenBank/DDBJ whole genome shotgun (WGS) entry which is preliminary data.</text>
</comment>
<keyword evidence="1" id="KW-0472">Membrane</keyword>
<keyword evidence="1" id="KW-0812">Transmembrane</keyword>
<evidence type="ECO:0000313" key="2">
    <source>
        <dbReference type="EMBL" id="GAA4154231.1"/>
    </source>
</evidence>
<feature type="transmembrane region" description="Helical" evidence="1">
    <location>
        <begin position="77"/>
        <end position="96"/>
    </location>
</feature>
<organism evidence="2 3">
    <name type="scientific">Gryllotalpicola daejeonensis</name>
    <dbReference type="NCBI Taxonomy" id="993087"/>
    <lineage>
        <taxon>Bacteria</taxon>
        <taxon>Bacillati</taxon>
        <taxon>Actinomycetota</taxon>
        <taxon>Actinomycetes</taxon>
        <taxon>Micrococcales</taxon>
        <taxon>Microbacteriaceae</taxon>
        <taxon>Gryllotalpicola</taxon>
    </lineage>
</organism>
<sequence>MNALLTRLEPTFRFLDRVAGGRHADVVAPAEAVAHPRTRQAFLRVAWLLGVELLLGLAAVGIAVGLALGGASVTLPVWMRTVVVLGITATLFYFTWRASRGWYWAYQRLLLFTRIFPVVTLVLAAIPHLYPAWMITEQIVFSLILLGIGAYLGSAHLREVFPRPSKPRNER</sequence>
<keyword evidence="3" id="KW-1185">Reference proteome</keyword>
<name>A0ABP7ZDA4_9MICO</name>
<evidence type="ECO:0000256" key="1">
    <source>
        <dbReference type="SAM" id="Phobius"/>
    </source>
</evidence>
<feature type="transmembrane region" description="Helical" evidence="1">
    <location>
        <begin position="45"/>
        <end position="71"/>
    </location>
</feature>
<dbReference type="Proteomes" id="UP001415169">
    <property type="component" value="Unassembled WGS sequence"/>
</dbReference>
<keyword evidence="1" id="KW-1133">Transmembrane helix</keyword>
<proteinExistence type="predicted"/>
<reference evidence="2" key="1">
    <citation type="journal article" date="2014" name="Int. J. Syst. Evol. Microbiol.">
        <title>Complete genome of a new Firmicutes species belonging to the dominant human colonic microbiota ('Ruminococcus bicirculans') reveals two chromosomes and a selective capacity to utilize plant glucans.</title>
        <authorList>
            <consortium name="NISC Comparative Sequencing Program"/>
            <person name="Wegmann U."/>
            <person name="Louis P."/>
            <person name="Goesmann A."/>
            <person name="Henrissat B."/>
            <person name="Duncan S.H."/>
            <person name="Flint H.J."/>
        </authorList>
    </citation>
    <scope>NUCLEOTIDE SEQUENCE</scope>
    <source>
        <strain evidence="2">JCM 17590</strain>
    </source>
</reference>
<protein>
    <submittedName>
        <fullName evidence="2">Uncharacterized protein</fullName>
    </submittedName>
</protein>
<reference evidence="2" key="2">
    <citation type="submission" date="2023-12" db="EMBL/GenBank/DDBJ databases">
        <authorList>
            <person name="Sun Q."/>
            <person name="Inoue M."/>
        </authorList>
    </citation>
    <scope>NUCLEOTIDE SEQUENCE</scope>
    <source>
        <strain evidence="2">JCM 17590</strain>
    </source>
</reference>
<evidence type="ECO:0000313" key="3">
    <source>
        <dbReference type="Proteomes" id="UP001415169"/>
    </source>
</evidence>
<dbReference type="EMBL" id="BAABBV010000001">
    <property type="protein sequence ID" value="GAA4154231.1"/>
    <property type="molecule type" value="Genomic_DNA"/>
</dbReference>
<feature type="transmembrane region" description="Helical" evidence="1">
    <location>
        <begin position="132"/>
        <end position="153"/>
    </location>
</feature>